<evidence type="ECO:0008006" key="3">
    <source>
        <dbReference type="Google" id="ProtNLM"/>
    </source>
</evidence>
<dbReference type="Proteomes" id="UP000321479">
    <property type="component" value="Chromosome"/>
</dbReference>
<name>A0A5B8V0F6_9SPHI</name>
<organism evidence="1 2">
    <name type="scientific">Mucilaginibacter ginsenosidivorans</name>
    <dbReference type="NCBI Taxonomy" id="398053"/>
    <lineage>
        <taxon>Bacteria</taxon>
        <taxon>Pseudomonadati</taxon>
        <taxon>Bacteroidota</taxon>
        <taxon>Sphingobacteriia</taxon>
        <taxon>Sphingobacteriales</taxon>
        <taxon>Sphingobacteriaceae</taxon>
        <taxon>Mucilaginibacter</taxon>
    </lineage>
</organism>
<gene>
    <name evidence="1" type="ORF">FRZ54_16515</name>
</gene>
<dbReference type="InterPro" id="IPR017853">
    <property type="entry name" value="GH"/>
</dbReference>
<dbReference type="AlphaFoldDB" id="A0A5B8V0F6"/>
<dbReference type="Gene3D" id="3.20.20.70">
    <property type="entry name" value="Aldolase class I"/>
    <property type="match status" value="1"/>
</dbReference>
<evidence type="ECO:0000313" key="2">
    <source>
        <dbReference type="Proteomes" id="UP000321479"/>
    </source>
</evidence>
<evidence type="ECO:0000313" key="1">
    <source>
        <dbReference type="EMBL" id="QEC64111.1"/>
    </source>
</evidence>
<dbReference type="InterPro" id="IPR013785">
    <property type="entry name" value="Aldolase_TIM"/>
</dbReference>
<protein>
    <recommendedName>
        <fullName evidence="3">Alpha-galactosidase</fullName>
    </recommendedName>
</protein>
<dbReference type="RefSeq" id="WP_147032684.1">
    <property type="nucleotide sequence ID" value="NZ_CP042436.1"/>
</dbReference>
<dbReference type="SUPFAM" id="SSF51445">
    <property type="entry name" value="(Trans)glycosidases"/>
    <property type="match status" value="1"/>
</dbReference>
<keyword evidence="2" id="KW-1185">Reference proteome</keyword>
<proteinExistence type="predicted"/>
<dbReference type="OrthoDB" id="9758822at2"/>
<dbReference type="EMBL" id="CP042436">
    <property type="protein sequence ID" value="QEC64111.1"/>
    <property type="molecule type" value="Genomic_DNA"/>
</dbReference>
<accession>A0A5B8V0F6</accession>
<sequence length="520" mass="58365">MPDEIWGKSGTNWFKLKSSNGSVFTYKDIRVRLSHNSGALSAFVSSPAMELNAVRAKWRHQEAPLVKIFGDHWERSYGDLQWTLNYIMKKCPWYMMINDGISTTGYGVKTGCNTICWWALTGNSIELVMDTASGGVGVQLGQRELHAADIITTKSAHGESAFATTQRFCKTMCPNPRLTQKPVYGINDWYFAYGNNSAELIKQITGLMTDLATDTGNRPFSVIDAGWATYSPLLPGDGGFMDDFSKPNEKFGDMTKMADDIKKLGMQPGLWTRALCAKHDDPKTLLLPSIPGRDDPKSPILDPTIAENTARVKHNISLYKQWGYKLVKHDYTTYDIMGKWGFQMTDTLTAPGWSFYDKTKTTAEIMNELYGAIREAADDMYVIGCNTVSHLSAGVFELNRIGDDTSGKQWERTRKMGVNTLGFRIPQHNAFYATDADCVGLTNDIPWEKNKQWMQLVAESGTPLFVSPDPAALHEEQKAFIKLSFTQAAKVQPTGEPLDWMNNQLPAKWKLNGREVDFEW</sequence>
<dbReference type="KEGG" id="mgin:FRZ54_16515"/>
<reference evidence="1 2" key="1">
    <citation type="journal article" date="2017" name="Curr. Microbiol.">
        <title>Mucilaginibacter ginsenosidivorans sp. nov., Isolated from Soil of Ginseng Field.</title>
        <authorList>
            <person name="Kim M.M."/>
            <person name="Siddiqi M.Z."/>
            <person name="Im W.T."/>
        </authorList>
    </citation>
    <scope>NUCLEOTIDE SEQUENCE [LARGE SCALE GENOMIC DNA]</scope>
    <source>
        <strain evidence="1 2">Gsoil 3017</strain>
    </source>
</reference>